<dbReference type="Proteomes" id="UP001204524">
    <property type="component" value="Unassembled WGS sequence"/>
</dbReference>
<name>A0ABT1KV14_9ACTN</name>
<comment type="caution">
    <text evidence="1">The sequence shown here is derived from an EMBL/GenBank/DDBJ whole genome shotgun (WGS) entry which is preliminary data.</text>
</comment>
<accession>A0ABT1KV14</accession>
<protein>
    <submittedName>
        <fullName evidence="1">Uncharacterized protein</fullName>
    </submittedName>
</protein>
<reference evidence="1 2" key="1">
    <citation type="submission" date="2022-06" db="EMBL/GenBank/DDBJ databases">
        <authorList>
            <person name="So Y."/>
        </authorList>
    </citation>
    <scope>NUCLEOTIDE SEQUENCE [LARGE SCALE GENOMIC DNA]</scope>
    <source>
        <strain evidence="1 2">STR3</strain>
    </source>
</reference>
<proteinExistence type="predicted"/>
<gene>
    <name evidence="1" type="ORF">NCI01_05165</name>
</gene>
<dbReference type="RefSeq" id="WP_254180409.1">
    <property type="nucleotide sequence ID" value="NZ_JANARS010000002.1"/>
</dbReference>
<evidence type="ECO:0000313" key="2">
    <source>
        <dbReference type="Proteomes" id="UP001204524"/>
    </source>
</evidence>
<dbReference type="EMBL" id="JANARS010000002">
    <property type="protein sequence ID" value="MCP3421179.1"/>
    <property type="molecule type" value="Genomic_DNA"/>
</dbReference>
<sequence length="211" mass="21785">MLALVAAALAGLIGGGVLAWQVAGPDEATRAPTASLPVDGWPIAGESRTVSEVLPGGDLEVTHWIHAESPLDTLSLSLPRLDGQEVSASDVEVTADGRPGSGPGAVEPRGATYTFIDATRIQVRYRMSGAVQLSSSADGRGLATTTSLDVTATQPRDVRVVRSQEVLSLACVQPGEQPVPCGEPGGEDEWRVELDGTDPGDRVLAVVTVPS</sequence>
<organism evidence="1 2">
    <name type="scientific">Nocardioides pinisoli</name>
    <dbReference type="NCBI Taxonomy" id="2950279"/>
    <lineage>
        <taxon>Bacteria</taxon>
        <taxon>Bacillati</taxon>
        <taxon>Actinomycetota</taxon>
        <taxon>Actinomycetes</taxon>
        <taxon>Propionibacteriales</taxon>
        <taxon>Nocardioidaceae</taxon>
        <taxon>Nocardioides</taxon>
    </lineage>
</organism>
<evidence type="ECO:0000313" key="1">
    <source>
        <dbReference type="EMBL" id="MCP3421179.1"/>
    </source>
</evidence>
<keyword evidence="2" id="KW-1185">Reference proteome</keyword>